<sequence>MSSQLLSPIVDVFQQTLQPIAPFTWFGLSISSLDLLATVRLCVALRQLREDIAAKQLKASGSTKKAKLEFEEKSFVKDLSTTLTVVYGGETMTAPLLGLTPSFMVSGTVPALYAAVQALVELLPVVPTPSLGLELPLAVLDGFTRAYLLCNLIPPAVTTHASPVIASSPWTLLITSLITANGGFFLTNMFSFLHPTPLTLTTPAELRPYGWTTTDLWCAPLITGLFALLTHAQPFWADLHVTIIGLLGGYLGQSKLGYTAAAVDPETARAVCALILAGMFSTRTVKNFAGPLVLSVPTEKVRAGSKIPVSSPSPPPRAASESTRSKTSKAKIQ</sequence>
<feature type="region of interest" description="Disordered" evidence="1">
    <location>
        <begin position="300"/>
        <end position="333"/>
    </location>
</feature>
<dbReference type="OrthoDB" id="3192156at2759"/>
<evidence type="ECO:0000313" key="2">
    <source>
        <dbReference type="EMBL" id="KZP32609.1"/>
    </source>
</evidence>
<protein>
    <submittedName>
        <fullName evidence="2">Uncharacterized protein</fullName>
    </submittedName>
</protein>
<dbReference type="Proteomes" id="UP000076532">
    <property type="component" value="Unassembled WGS sequence"/>
</dbReference>
<evidence type="ECO:0000256" key="1">
    <source>
        <dbReference type="SAM" id="MobiDB-lite"/>
    </source>
</evidence>
<organism evidence="2 3">
    <name type="scientific">Athelia psychrophila</name>
    <dbReference type="NCBI Taxonomy" id="1759441"/>
    <lineage>
        <taxon>Eukaryota</taxon>
        <taxon>Fungi</taxon>
        <taxon>Dikarya</taxon>
        <taxon>Basidiomycota</taxon>
        <taxon>Agaricomycotina</taxon>
        <taxon>Agaricomycetes</taxon>
        <taxon>Agaricomycetidae</taxon>
        <taxon>Atheliales</taxon>
        <taxon>Atheliaceae</taxon>
        <taxon>Athelia</taxon>
    </lineage>
</organism>
<name>A0A166VDE1_9AGAM</name>
<keyword evidence="3" id="KW-1185">Reference proteome</keyword>
<proteinExistence type="predicted"/>
<dbReference type="EMBL" id="KV417485">
    <property type="protein sequence ID" value="KZP32609.1"/>
    <property type="molecule type" value="Genomic_DNA"/>
</dbReference>
<dbReference type="AlphaFoldDB" id="A0A166VDE1"/>
<gene>
    <name evidence="2" type="ORF">FIBSPDRAFT_944137</name>
</gene>
<accession>A0A166VDE1</accession>
<reference evidence="2 3" key="1">
    <citation type="journal article" date="2016" name="Mol. Biol. Evol.">
        <title>Comparative Genomics of Early-Diverging Mushroom-Forming Fungi Provides Insights into the Origins of Lignocellulose Decay Capabilities.</title>
        <authorList>
            <person name="Nagy L.G."/>
            <person name="Riley R."/>
            <person name="Tritt A."/>
            <person name="Adam C."/>
            <person name="Daum C."/>
            <person name="Floudas D."/>
            <person name="Sun H."/>
            <person name="Yadav J.S."/>
            <person name="Pangilinan J."/>
            <person name="Larsson K.H."/>
            <person name="Matsuura K."/>
            <person name="Barry K."/>
            <person name="Labutti K."/>
            <person name="Kuo R."/>
            <person name="Ohm R.A."/>
            <person name="Bhattacharya S.S."/>
            <person name="Shirouzu T."/>
            <person name="Yoshinaga Y."/>
            <person name="Martin F.M."/>
            <person name="Grigoriev I.V."/>
            <person name="Hibbett D.S."/>
        </authorList>
    </citation>
    <scope>NUCLEOTIDE SEQUENCE [LARGE SCALE GENOMIC DNA]</scope>
    <source>
        <strain evidence="2 3">CBS 109695</strain>
    </source>
</reference>
<evidence type="ECO:0000313" key="3">
    <source>
        <dbReference type="Proteomes" id="UP000076532"/>
    </source>
</evidence>